<dbReference type="KEGG" id="crx:CRECT_0902"/>
<evidence type="ECO:0000256" key="4">
    <source>
        <dbReference type="ARBA" id="ARBA00022932"/>
    </source>
</evidence>
<evidence type="ECO:0000313" key="6">
    <source>
        <dbReference type="Proteomes" id="UP000502377"/>
    </source>
</evidence>
<evidence type="ECO:0000256" key="2">
    <source>
        <dbReference type="ARBA" id="ARBA00022695"/>
    </source>
</evidence>
<dbReference type="GO" id="GO:0009360">
    <property type="term" value="C:DNA polymerase III complex"/>
    <property type="evidence" value="ECO:0007669"/>
    <property type="project" value="TreeGrafter"/>
</dbReference>
<keyword evidence="4" id="KW-0239">DNA-directed DNA polymerase</keyword>
<gene>
    <name evidence="5" type="primary">holA</name>
    <name evidence="5" type="ORF">CRECT_0902</name>
</gene>
<reference evidence="5 6" key="1">
    <citation type="submission" date="2016-07" db="EMBL/GenBank/DDBJ databases">
        <title>Comparative genomics of the Campylobacter concisus group.</title>
        <authorList>
            <person name="Miller W.G."/>
            <person name="Yee E."/>
            <person name="Chapman M.H."/>
            <person name="Huynh S."/>
            <person name="Bono J.L."/>
            <person name="On S.L.W."/>
            <person name="StLeger J."/>
            <person name="Foster G."/>
            <person name="Parker C.T."/>
        </authorList>
    </citation>
    <scope>NUCLEOTIDE SEQUENCE [LARGE SCALE GENOMIC DNA]</scope>
    <source>
        <strain evidence="5 6">ATCC 33238</strain>
    </source>
</reference>
<dbReference type="InterPro" id="IPR005790">
    <property type="entry name" value="DNA_polIII_delta"/>
</dbReference>
<dbReference type="SUPFAM" id="SSF52540">
    <property type="entry name" value="P-loop containing nucleoside triphosphate hydrolases"/>
    <property type="match status" value="1"/>
</dbReference>
<evidence type="ECO:0000313" key="5">
    <source>
        <dbReference type="EMBL" id="QCD46574.1"/>
    </source>
</evidence>
<sequence>MYRKELEAALNAAKFPNHFLLYGADEYQIELFTKEILAKFKDFEILSFYYDEYDFDAARAHLCEPSLFGDSPLLHVKSDKKIPAKELKILIEGCKNGGAFVFELFESDAKAVFDTQKAFGVNFARFFKPGSPEEAVNLLGRQAAKMSLNITRNALFELYRIHNENLYLAASELNKLASLNEPINENIVRSLVFSLSSVSFDDFFDKFIALKDIRADFFSCADDGNFNEILFINSLYRAFFRLFKLHAGIKITGKFDIKETLGYTPPPNVANELKRQCLAVNLKAYKEIFTALNLAEFELKTNSALDKKTFLLSCVLGLQNLIGKNSKY</sequence>
<dbReference type="Proteomes" id="UP000502377">
    <property type="component" value="Chromosome"/>
</dbReference>
<proteinExistence type="predicted"/>
<keyword evidence="3" id="KW-0235">DNA replication</keyword>
<organism evidence="5 6">
    <name type="scientific">Campylobacter rectus</name>
    <name type="common">Wolinella recta</name>
    <dbReference type="NCBI Taxonomy" id="203"/>
    <lineage>
        <taxon>Bacteria</taxon>
        <taxon>Pseudomonadati</taxon>
        <taxon>Campylobacterota</taxon>
        <taxon>Epsilonproteobacteria</taxon>
        <taxon>Campylobacterales</taxon>
        <taxon>Campylobacteraceae</taxon>
        <taxon>Campylobacter</taxon>
    </lineage>
</organism>
<dbReference type="PANTHER" id="PTHR34388">
    <property type="entry name" value="DNA POLYMERASE III SUBUNIT DELTA"/>
    <property type="match status" value="1"/>
</dbReference>
<keyword evidence="2" id="KW-0548">Nucleotidyltransferase</keyword>
<evidence type="ECO:0000256" key="1">
    <source>
        <dbReference type="ARBA" id="ARBA00022679"/>
    </source>
</evidence>
<dbReference type="GO" id="GO:0006261">
    <property type="term" value="P:DNA-templated DNA replication"/>
    <property type="evidence" value="ECO:0007669"/>
    <property type="project" value="TreeGrafter"/>
</dbReference>
<protein>
    <submittedName>
        <fullName evidence="5">DNA polymerase III, delta subunit</fullName>
    </submittedName>
</protein>
<dbReference type="GO" id="GO:0003677">
    <property type="term" value="F:DNA binding"/>
    <property type="evidence" value="ECO:0007669"/>
    <property type="project" value="InterPro"/>
</dbReference>
<keyword evidence="1" id="KW-0808">Transferase</keyword>
<dbReference type="NCBIfam" id="TIGR01128">
    <property type="entry name" value="holA"/>
    <property type="match status" value="1"/>
</dbReference>
<dbReference type="RefSeq" id="WP_004319366.1">
    <property type="nucleotide sequence ID" value="NZ_CP012543.1"/>
</dbReference>
<dbReference type="AlphaFoldDB" id="A0A6G5QLV4"/>
<name>A0A6G5QLV4_CAMRE</name>
<dbReference type="EMBL" id="CP012543">
    <property type="protein sequence ID" value="QCD46574.1"/>
    <property type="molecule type" value="Genomic_DNA"/>
</dbReference>
<evidence type="ECO:0000256" key="3">
    <source>
        <dbReference type="ARBA" id="ARBA00022705"/>
    </source>
</evidence>
<dbReference type="InterPro" id="IPR027417">
    <property type="entry name" value="P-loop_NTPase"/>
</dbReference>
<dbReference type="PANTHER" id="PTHR34388:SF1">
    <property type="entry name" value="DNA POLYMERASE III SUBUNIT DELTA"/>
    <property type="match status" value="1"/>
</dbReference>
<dbReference type="GO" id="GO:0003887">
    <property type="term" value="F:DNA-directed DNA polymerase activity"/>
    <property type="evidence" value="ECO:0007669"/>
    <property type="project" value="UniProtKB-KW"/>
</dbReference>
<accession>A0A6G5QLV4</accession>
<dbReference type="Gene3D" id="3.40.50.300">
    <property type="entry name" value="P-loop containing nucleotide triphosphate hydrolases"/>
    <property type="match status" value="1"/>
</dbReference>